<organism evidence="3 4">
    <name type="scientific">Nonlabens dokdonensis</name>
    <dbReference type="NCBI Taxonomy" id="328515"/>
    <lineage>
        <taxon>Bacteria</taxon>
        <taxon>Pseudomonadati</taxon>
        <taxon>Bacteroidota</taxon>
        <taxon>Flavobacteriia</taxon>
        <taxon>Flavobacteriales</taxon>
        <taxon>Flavobacteriaceae</taxon>
        <taxon>Nonlabens</taxon>
    </lineage>
</organism>
<sequence>MRNYMKLCLLALTILSLSSCNSKKGMKDLTLKTSTEEFVVFMEDSNTNIMEQTTMIISSQKELETFFTVFNATKNPKVDLPIVDFKNQSVLVAGMGQKSSGGYSFQEPEVVNKKTKTYNFKVISPGPKDLVTMSLTTPGMIVIANQPAEKVKINLVD</sequence>
<evidence type="ECO:0000256" key="1">
    <source>
        <dbReference type="SAM" id="SignalP"/>
    </source>
</evidence>
<keyword evidence="1" id="KW-0732">Signal</keyword>
<name>A0ABX5PV23_9FLAO</name>
<dbReference type="Pfam" id="PF14343">
    <property type="entry name" value="PrcB_C"/>
    <property type="match status" value="1"/>
</dbReference>
<feature type="chain" id="PRO_5046404769" description="PrcB C-terminal domain-containing protein" evidence="1">
    <location>
        <begin position="25"/>
        <end position="157"/>
    </location>
</feature>
<evidence type="ECO:0000313" key="3">
    <source>
        <dbReference type="EMBL" id="PZX37893.1"/>
    </source>
</evidence>
<evidence type="ECO:0000259" key="2">
    <source>
        <dbReference type="Pfam" id="PF14343"/>
    </source>
</evidence>
<dbReference type="InterPro" id="IPR025748">
    <property type="entry name" value="PrcB_C_dom"/>
</dbReference>
<accession>A0ABX5PV23</accession>
<dbReference type="PROSITE" id="PS51257">
    <property type="entry name" value="PROKAR_LIPOPROTEIN"/>
    <property type="match status" value="1"/>
</dbReference>
<dbReference type="EMBL" id="QKZR01000006">
    <property type="protein sequence ID" value="PZX37893.1"/>
    <property type="molecule type" value="Genomic_DNA"/>
</dbReference>
<feature type="signal peptide" evidence="1">
    <location>
        <begin position="1"/>
        <end position="24"/>
    </location>
</feature>
<protein>
    <recommendedName>
        <fullName evidence="2">PrcB C-terminal domain-containing protein</fullName>
    </recommendedName>
</protein>
<dbReference type="Proteomes" id="UP000248584">
    <property type="component" value="Unassembled WGS sequence"/>
</dbReference>
<gene>
    <name evidence="3" type="ORF">LX97_02988</name>
</gene>
<reference evidence="3 4" key="1">
    <citation type="submission" date="2018-06" db="EMBL/GenBank/DDBJ databases">
        <title>Genomic Encyclopedia of Archaeal and Bacterial Type Strains, Phase II (KMG-II): from individual species to whole genera.</title>
        <authorList>
            <person name="Goeker M."/>
        </authorList>
    </citation>
    <scope>NUCLEOTIDE SEQUENCE [LARGE SCALE GENOMIC DNA]</scope>
    <source>
        <strain evidence="3 4">DSM 17205</strain>
    </source>
</reference>
<feature type="domain" description="PrcB C-terminal" evidence="2">
    <location>
        <begin position="90"/>
        <end position="141"/>
    </location>
</feature>
<comment type="caution">
    <text evidence="3">The sequence shown here is derived from an EMBL/GenBank/DDBJ whole genome shotgun (WGS) entry which is preliminary data.</text>
</comment>
<evidence type="ECO:0000313" key="4">
    <source>
        <dbReference type="Proteomes" id="UP000248584"/>
    </source>
</evidence>
<proteinExistence type="predicted"/>
<keyword evidence="4" id="KW-1185">Reference proteome</keyword>